<dbReference type="InterPro" id="IPR013783">
    <property type="entry name" value="Ig-like_fold"/>
</dbReference>
<feature type="domain" description="CARDB" evidence="1">
    <location>
        <begin position="335"/>
        <end position="412"/>
    </location>
</feature>
<keyword evidence="3" id="KW-1185">Reference proteome</keyword>
<dbReference type="Gene3D" id="2.60.40.10">
    <property type="entry name" value="Immunoglobulins"/>
    <property type="match status" value="6"/>
</dbReference>
<dbReference type="Proteomes" id="UP000705823">
    <property type="component" value="Unassembled WGS sequence"/>
</dbReference>
<reference evidence="2" key="1">
    <citation type="submission" date="2019-02" db="EMBL/GenBank/DDBJ databases">
        <title>Halonotius sp. a new haloarchaeum isolated from saline soil.</title>
        <authorList>
            <person name="Duran-Viseras A."/>
            <person name="Sanchez-Porro C."/>
            <person name="Ventosa A."/>
        </authorList>
    </citation>
    <scope>NUCLEOTIDE SEQUENCE</scope>
    <source>
        <strain evidence="2">F15B</strain>
    </source>
</reference>
<dbReference type="Pfam" id="PF07705">
    <property type="entry name" value="CARDB"/>
    <property type="match status" value="2"/>
</dbReference>
<evidence type="ECO:0000313" key="2">
    <source>
        <dbReference type="EMBL" id="TQQ83595.1"/>
    </source>
</evidence>
<sequence>MRRYAKRDFLKLTSSSALLLGGAAPVSAQATAFSAGNFTAPASANVGDSVTAVVDITNNGTADGTVAVEYRIGGQTTASKSLPLGGGSSRTVTLRGTVPETASGERPHGIYLDGGATAATASTIRINPSPTEFVVEGIRPATTDGRVGDDISATATVRNRGETSDTTRVQYRIQDRVVAEQELTVNGGETRVVTLSGQVPTVPAGDTRQGVFVGETNVGVDQSVTIRAEDALFSIPTWTGPSRTAAAESVTATATVRNTGNSTGTTTVDYEIGETRIASREVTLGAGERTSINLTGDLPDRSAGSYQQGVSVRATDTGFTSPLRIETSLFSVAQLDAPSAAAVGEQLTVTARVTNNGRTRRGSPIEYRIDGQRVARKTVDLGAGETTTVTFSVPVPDNRPRTYEHGVFVDASTTGQTTSLRIHDWPLVTLTDFEGPRTATVGEELTATATLRNRGDGRDTRTVEYRIGRHTIAEQYVWITSGSEKSVTLSGTVPSVVAGSYTHGVAVDGDSSTNSVHIAAPADTAFSVSTVSGATEGAVGDTVSAEATVENTGTESGSITVEYRINGRIVDGQSVTVAAGDSETVSFDAPVPDVAAGDYTAGVFIANTTRGRTRTFTVTDSEGRTDDGAPGFGIGTAAAGTAGAAYLYGRYGSSGDDAERVE</sequence>
<dbReference type="EMBL" id="RKLU01000001">
    <property type="protein sequence ID" value="TQQ83595.1"/>
    <property type="molecule type" value="Genomic_DNA"/>
</dbReference>
<dbReference type="PROSITE" id="PS51318">
    <property type="entry name" value="TAT"/>
    <property type="match status" value="1"/>
</dbReference>
<dbReference type="InterPro" id="IPR011635">
    <property type="entry name" value="CARDB"/>
</dbReference>
<evidence type="ECO:0000313" key="3">
    <source>
        <dbReference type="Proteomes" id="UP000705823"/>
    </source>
</evidence>
<organism evidence="2 3">
    <name type="scientific">Halonotius terrestris</name>
    <dbReference type="NCBI Taxonomy" id="2487750"/>
    <lineage>
        <taxon>Archaea</taxon>
        <taxon>Methanobacteriati</taxon>
        <taxon>Methanobacteriota</taxon>
        <taxon>Stenosarchaea group</taxon>
        <taxon>Halobacteria</taxon>
        <taxon>Halobacteriales</taxon>
        <taxon>Haloferacaceae</taxon>
        <taxon>Halonotius</taxon>
    </lineage>
</organism>
<name>A0A8J8PE10_9EURY</name>
<protein>
    <recommendedName>
        <fullName evidence="1">CARDB domain-containing protein</fullName>
    </recommendedName>
</protein>
<comment type="caution">
    <text evidence="2">The sequence shown here is derived from an EMBL/GenBank/DDBJ whole genome shotgun (WGS) entry which is preliminary data.</text>
</comment>
<proteinExistence type="predicted"/>
<gene>
    <name evidence="2" type="ORF">EGH24_02035</name>
</gene>
<evidence type="ECO:0000259" key="1">
    <source>
        <dbReference type="Pfam" id="PF07705"/>
    </source>
</evidence>
<dbReference type="InterPro" id="IPR006311">
    <property type="entry name" value="TAT_signal"/>
</dbReference>
<accession>A0A8J8PE10</accession>
<feature type="domain" description="CARDB" evidence="1">
    <location>
        <begin position="528"/>
        <end position="603"/>
    </location>
</feature>
<dbReference type="AlphaFoldDB" id="A0A8J8PE10"/>
<dbReference type="RefSeq" id="WP_142978512.1">
    <property type="nucleotide sequence ID" value="NZ_RKLU01000001.1"/>
</dbReference>